<keyword evidence="12" id="KW-0472">Membrane</keyword>
<evidence type="ECO:0000313" key="18">
    <source>
        <dbReference type="EMBL" id="KAB0803469.1"/>
    </source>
</evidence>
<evidence type="ECO:0000256" key="2">
    <source>
        <dbReference type="ARBA" id="ARBA00004186"/>
    </source>
</evidence>
<evidence type="ECO:0000256" key="7">
    <source>
        <dbReference type="ARBA" id="ARBA00022692"/>
    </source>
</evidence>
<keyword evidence="11" id="KW-0496">Mitochondrion</keyword>
<evidence type="ECO:0000256" key="15">
    <source>
        <dbReference type="ARBA" id="ARBA00060886"/>
    </source>
</evidence>
<dbReference type="GO" id="GO:0005819">
    <property type="term" value="C:spindle"/>
    <property type="evidence" value="ECO:0007669"/>
    <property type="project" value="UniProtKB-SubCell"/>
</dbReference>
<keyword evidence="14" id="KW-0131">Cell cycle</keyword>
<gene>
    <name evidence="18" type="ORF">PPYR_00439</name>
</gene>
<evidence type="ECO:0000256" key="16">
    <source>
        <dbReference type="ARBA" id="ARBA00068227"/>
    </source>
</evidence>
<dbReference type="Gene3D" id="3.30.720.220">
    <property type="match status" value="1"/>
</dbReference>
<evidence type="ECO:0000256" key="8">
    <source>
        <dbReference type="ARBA" id="ARBA00022729"/>
    </source>
</evidence>
<keyword evidence="6" id="KW-0132">Cell division</keyword>
<evidence type="ECO:0000256" key="3">
    <source>
        <dbReference type="ARBA" id="ARBA00004300"/>
    </source>
</evidence>
<evidence type="ECO:0000256" key="10">
    <source>
        <dbReference type="ARBA" id="ARBA00022989"/>
    </source>
</evidence>
<dbReference type="Pfam" id="PF05439">
    <property type="entry name" value="JTB"/>
    <property type="match status" value="1"/>
</dbReference>
<sequence>MIESCPRKRMLLGITALGALTIFVLIAESHWTQQTNNTRKRIFRVEQNSTCFEREKYEIISECQPCTDFEITSKSIGVCIHTHYKEVLKCASGEMVTRSCDKVAYIEEQKFWKFESLMFVPALLSTISVYIRKNVLYKRMVQRVQRQLASSV</sequence>
<dbReference type="PANTHER" id="PTHR13041:SF3">
    <property type="entry name" value="PROTEIN JTB"/>
    <property type="match status" value="1"/>
</dbReference>
<dbReference type="InterPro" id="IPR008657">
    <property type="entry name" value="JTB"/>
</dbReference>
<keyword evidence="9" id="KW-0498">Mitosis</keyword>
<proteinExistence type="inferred from homology"/>
<dbReference type="PANTHER" id="PTHR13041">
    <property type="entry name" value="JTB PROTEIN-RELATED"/>
    <property type="match status" value="1"/>
</dbReference>
<reference evidence="17" key="1">
    <citation type="journal article" date="2016" name="Sci. Rep.">
        <title>Molecular characterization of firefly nuptial gifts: a multi-omics approach sheds light on postcopulatory sexual selection.</title>
        <authorList>
            <person name="Al-Wathiqui N."/>
            <person name="Fallon T.R."/>
            <person name="South A."/>
            <person name="Weng J.K."/>
            <person name="Lewis S.M."/>
        </authorList>
    </citation>
    <scope>NUCLEOTIDE SEQUENCE</scope>
</reference>
<evidence type="ECO:0000256" key="13">
    <source>
        <dbReference type="ARBA" id="ARBA00023212"/>
    </source>
</evidence>
<dbReference type="InParanoid" id="A0A1Y1K934"/>
<evidence type="ECO:0000256" key="9">
    <source>
        <dbReference type="ARBA" id="ARBA00022776"/>
    </source>
</evidence>
<reference evidence="18 19" key="2">
    <citation type="journal article" date="2018" name="Elife">
        <title>Firefly genomes illuminate parallel origins of bioluminescence in beetles.</title>
        <authorList>
            <person name="Fallon T.R."/>
            <person name="Lower S.E."/>
            <person name="Chang C.H."/>
            <person name="Bessho-Uehara M."/>
            <person name="Martin G.J."/>
            <person name="Bewick A.J."/>
            <person name="Behringer M."/>
            <person name="Debat H.J."/>
            <person name="Wong I."/>
            <person name="Day J.C."/>
            <person name="Suvorov A."/>
            <person name="Silva C.J."/>
            <person name="Stanger-Hall K.F."/>
            <person name="Hall D.W."/>
            <person name="Schmitz R.J."/>
            <person name="Nelson D.R."/>
            <person name="Lewis S.M."/>
            <person name="Shigenobu S."/>
            <person name="Bybee S.M."/>
            <person name="Larracuente A.M."/>
            <person name="Oba Y."/>
            <person name="Weng J.K."/>
        </authorList>
    </citation>
    <scope>NUCLEOTIDE SEQUENCE [LARGE SCALE GENOMIC DNA]</scope>
    <source>
        <strain evidence="18">1611_PpyrPB1</strain>
        <tissue evidence="18">Whole body</tissue>
    </source>
</reference>
<comment type="similarity">
    <text evidence="15">Belongs to the JTB family.</text>
</comment>
<reference evidence="18" key="3">
    <citation type="submission" date="2019-08" db="EMBL/GenBank/DDBJ databases">
        <authorList>
            <consortium name="Photinus pyralis genome working group"/>
            <person name="Fallon T.R."/>
            <person name="Sander Lower S.E."/>
            <person name="Weng J.-K."/>
        </authorList>
    </citation>
    <scope>NUCLEOTIDE SEQUENCE</scope>
    <source>
        <strain evidence="18">1611_PpyrPB1</strain>
        <tissue evidence="18">Whole body</tissue>
    </source>
</reference>
<keyword evidence="5" id="KW-0963">Cytoplasm</keyword>
<keyword evidence="10" id="KW-1133">Transmembrane helix</keyword>
<evidence type="ECO:0000256" key="5">
    <source>
        <dbReference type="ARBA" id="ARBA00022490"/>
    </source>
</evidence>
<dbReference type="GO" id="GO:0030496">
    <property type="term" value="C:midbody"/>
    <property type="evidence" value="ECO:0007669"/>
    <property type="project" value="TreeGrafter"/>
</dbReference>
<dbReference type="Proteomes" id="UP000327044">
    <property type="component" value="Unassembled WGS sequence"/>
</dbReference>
<dbReference type="EMBL" id="GEZM01091269">
    <property type="protein sequence ID" value="JAV56971.1"/>
    <property type="molecule type" value="Transcribed_RNA"/>
</dbReference>
<keyword evidence="19" id="KW-1185">Reference proteome</keyword>
<dbReference type="AlphaFoldDB" id="A0A1Y1K934"/>
<evidence type="ECO:0000256" key="1">
    <source>
        <dbReference type="ARBA" id="ARBA00004173"/>
    </source>
</evidence>
<evidence type="ECO:0000256" key="11">
    <source>
        <dbReference type="ARBA" id="ARBA00023128"/>
    </source>
</evidence>
<organism evidence="17">
    <name type="scientific">Photinus pyralis</name>
    <name type="common">Common eastern firefly</name>
    <name type="synonym">Lampyris pyralis</name>
    <dbReference type="NCBI Taxonomy" id="7054"/>
    <lineage>
        <taxon>Eukaryota</taxon>
        <taxon>Metazoa</taxon>
        <taxon>Ecdysozoa</taxon>
        <taxon>Arthropoda</taxon>
        <taxon>Hexapoda</taxon>
        <taxon>Insecta</taxon>
        <taxon>Pterygota</taxon>
        <taxon>Neoptera</taxon>
        <taxon>Endopterygota</taxon>
        <taxon>Coleoptera</taxon>
        <taxon>Polyphaga</taxon>
        <taxon>Elateriformia</taxon>
        <taxon>Elateroidea</taxon>
        <taxon>Lampyridae</taxon>
        <taxon>Lampyrinae</taxon>
        <taxon>Photinus</taxon>
    </lineage>
</organism>
<accession>A0A1Y1K934</accession>
<dbReference type="EMBL" id="VVIM01000001">
    <property type="protein sequence ID" value="KAB0803469.1"/>
    <property type="molecule type" value="Genomic_DNA"/>
</dbReference>
<evidence type="ECO:0000256" key="4">
    <source>
        <dbReference type="ARBA" id="ARBA00004479"/>
    </source>
</evidence>
<protein>
    <recommendedName>
        <fullName evidence="16">Protein JTB</fullName>
    </recommendedName>
</protein>
<dbReference type="GO" id="GO:0000281">
    <property type="term" value="P:mitotic cytokinesis"/>
    <property type="evidence" value="ECO:0007669"/>
    <property type="project" value="TreeGrafter"/>
</dbReference>
<dbReference type="FunCoup" id="A0A1Y1K934">
    <property type="interactions" value="239"/>
</dbReference>
<evidence type="ECO:0000313" key="19">
    <source>
        <dbReference type="Proteomes" id="UP000327044"/>
    </source>
</evidence>
<evidence type="ECO:0000256" key="14">
    <source>
        <dbReference type="ARBA" id="ARBA00023306"/>
    </source>
</evidence>
<evidence type="ECO:0000256" key="6">
    <source>
        <dbReference type="ARBA" id="ARBA00022618"/>
    </source>
</evidence>
<keyword evidence="7" id="KW-0812">Transmembrane</keyword>
<evidence type="ECO:0000313" key="17">
    <source>
        <dbReference type="EMBL" id="JAV56971.1"/>
    </source>
</evidence>
<keyword evidence="8" id="KW-0732">Signal</keyword>
<keyword evidence="13" id="KW-0206">Cytoskeleton</keyword>
<dbReference type="GO" id="GO:0005739">
    <property type="term" value="C:mitochondrion"/>
    <property type="evidence" value="ECO:0007669"/>
    <property type="project" value="UniProtKB-SubCell"/>
</dbReference>
<comment type="subcellular location">
    <subcellularLocation>
        <location evidence="3">Cytoplasm</location>
        <location evidence="3">Cytoskeleton</location>
        <location evidence="3">Microtubule organizing center</location>
        <location evidence="3">Centrosome</location>
    </subcellularLocation>
    <subcellularLocation>
        <location evidence="2">Cytoplasm</location>
        <location evidence="2">Cytoskeleton</location>
        <location evidence="2">Spindle</location>
    </subcellularLocation>
    <subcellularLocation>
        <location evidence="4">Membrane</location>
        <topology evidence="4">Single-pass type I membrane protein</topology>
    </subcellularLocation>
    <subcellularLocation>
        <location evidence="1">Mitochondrion</location>
    </subcellularLocation>
</comment>
<dbReference type="GO" id="GO:0016020">
    <property type="term" value="C:membrane"/>
    <property type="evidence" value="ECO:0007669"/>
    <property type="project" value="UniProtKB-SubCell"/>
</dbReference>
<name>A0A1Y1K934_PHOPY</name>
<dbReference type="FunFam" id="3.30.720.220:FF:000001">
    <property type="entry name" value="Jumping translocation breakpoint"/>
    <property type="match status" value="1"/>
</dbReference>
<evidence type="ECO:0000256" key="12">
    <source>
        <dbReference type="ARBA" id="ARBA00023136"/>
    </source>
</evidence>
<dbReference type="GO" id="GO:0005813">
    <property type="term" value="C:centrosome"/>
    <property type="evidence" value="ECO:0007669"/>
    <property type="project" value="UniProtKB-SubCell"/>
</dbReference>
<dbReference type="OrthoDB" id="5971907at2759"/>